<dbReference type="EMBL" id="JAMKFB020000023">
    <property type="protein sequence ID" value="KAL0158783.1"/>
    <property type="molecule type" value="Genomic_DNA"/>
</dbReference>
<keyword evidence="1" id="KW-0677">Repeat</keyword>
<keyword evidence="4" id="KW-1185">Reference proteome</keyword>
<feature type="domain" description="Nephrocystin 3-like N-terminal" evidence="2">
    <location>
        <begin position="29"/>
        <end position="94"/>
    </location>
</feature>
<dbReference type="PANTHER" id="PTHR12784">
    <property type="entry name" value="STEERIN"/>
    <property type="match status" value="1"/>
</dbReference>
<reference evidence="3 4" key="1">
    <citation type="submission" date="2024-05" db="EMBL/GenBank/DDBJ databases">
        <title>Genome sequencing and assembly of Indian major carp, Cirrhinus mrigala (Hamilton, 1822).</title>
        <authorList>
            <person name="Mohindra V."/>
            <person name="Chowdhury L.M."/>
            <person name="Lal K."/>
            <person name="Jena J.K."/>
        </authorList>
    </citation>
    <scope>NUCLEOTIDE SEQUENCE [LARGE SCALE GENOMIC DNA]</scope>
    <source>
        <strain evidence="3">CM1030</strain>
        <tissue evidence="3">Blood</tissue>
    </source>
</reference>
<dbReference type="InterPro" id="IPR027417">
    <property type="entry name" value="P-loop_NTPase"/>
</dbReference>
<sequence>FKEKCVDSLVFETLIPKPMMQHYISLLLKHRRLVLSGPSGTGKTYLTTRLAEYLLERSGREPSPGLITTFNMHQQTCKDLQLYLSNLANQIDRDCGTEDVPLVIILDDISEASSITDLVNSALTCKYHKW</sequence>
<protein>
    <recommendedName>
        <fullName evidence="2">Nephrocystin 3-like N-terminal domain-containing protein</fullName>
    </recommendedName>
</protein>
<dbReference type="Proteomes" id="UP001529510">
    <property type="component" value="Unassembled WGS sequence"/>
</dbReference>
<proteinExistence type="predicted"/>
<evidence type="ECO:0000313" key="4">
    <source>
        <dbReference type="Proteomes" id="UP001529510"/>
    </source>
</evidence>
<dbReference type="Pfam" id="PF24883">
    <property type="entry name" value="NPHP3_N"/>
    <property type="match status" value="1"/>
</dbReference>
<dbReference type="AlphaFoldDB" id="A0ABD0N9M8"/>
<dbReference type="InterPro" id="IPR039041">
    <property type="entry name" value="Nav/unc-53"/>
</dbReference>
<dbReference type="Gene3D" id="3.40.50.300">
    <property type="entry name" value="P-loop containing nucleotide triphosphate hydrolases"/>
    <property type="match status" value="1"/>
</dbReference>
<evidence type="ECO:0000259" key="2">
    <source>
        <dbReference type="Pfam" id="PF24883"/>
    </source>
</evidence>
<accession>A0ABD0N9M8</accession>
<feature type="non-terminal residue" evidence="3">
    <location>
        <position position="1"/>
    </location>
</feature>
<dbReference type="InterPro" id="IPR056884">
    <property type="entry name" value="NPHP3-like_N"/>
</dbReference>
<dbReference type="PANTHER" id="PTHR12784:SF3">
    <property type="entry name" value="NEURON NAVIGATOR 1"/>
    <property type="match status" value="1"/>
</dbReference>
<comment type="caution">
    <text evidence="3">The sequence shown here is derived from an EMBL/GenBank/DDBJ whole genome shotgun (WGS) entry which is preliminary data.</text>
</comment>
<organism evidence="3 4">
    <name type="scientific">Cirrhinus mrigala</name>
    <name type="common">Mrigala</name>
    <dbReference type="NCBI Taxonomy" id="683832"/>
    <lineage>
        <taxon>Eukaryota</taxon>
        <taxon>Metazoa</taxon>
        <taxon>Chordata</taxon>
        <taxon>Craniata</taxon>
        <taxon>Vertebrata</taxon>
        <taxon>Euteleostomi</taxon>
        <taxon>Actinopterygii</taxon>
        <taxon>Neopterygii</taxon>
        <taxon>Teleostei</taxon>
        <taxon>Ostariophysi</taxon>
        <taxon>Cypriniformes</taxon>
        <taxon>Cyprinidae</taxon>
        <taxon>Labeoninae</taxon>
        <taxon>Labeonini</taxon>
        <taxon>Cirrhinus</taxon>
    </lineage>
</organism>
<evidence type="ECO:0000313" key="3">
    <source>
        <dbReference type="EMBL" id="KAL0158783.1"/>
    </source>
</evidence>
<gene>
    <name evidence="3" type="ORF">M9458_046859</name>
</gene>
<name>A0ABD0N9M8_CIRMR</name>
<evidence type="ECO:0000256" key="1">
    <source>
        <dbReference type="ARBA" id="ARBA00022737"/>
    </source>
</evidence>
<dbReference type="SUPFAM" id="SSF52540">
    <property type="entry name" value="P-loop containing nucleoside triphosphate hydrolases"/>
    <property type="match status" value="1"/>
</dbReference>